<sequence length="325" mass="37750">MEPFIDKSCALDNCTSTLNDMSKLSDTLPSISIDETQEYQEICLKDYYDKIDRLRKENFDLKLKVYLLESNEQLTSDSDLKFKVLNQFKRKNEEIQNLKENIKHQNKEITDLKKRLKTFQSETNKENESLRSKLTETVEICSNLIFYTESLINMNRQLPNETIDVDLLNSSQAFLEKASQILKSSDLGTLNNINIKAKNVDKNGIADNFNEQVDDISADKNSVIDFMEVVQQLLTLIEDFRSNKVTYKLFSTNLDSLFETLHTRHNCLNECLKKSRDRDNRLMITERKLAYWTAYREKINSKLRKSTIQLDGIISNVANGGQPLK</sequence>
<feature type="coiled-coil region" evidence="3">
    <location>
        <begin position="44"/>
        <end position="122"/>
    </location>
</feature>
<dbReference type="Pfam" id="PF07989">
    <property type="entry name" value="Cnn_1N"/>
    <property type="match status" value="1"/>
</dbReference>
<comment type="caution">
    <text evidence="5">The sequence shown here is derived from an EMBL/GenBank/DDBJ whole genome shotgun (WGS) entry which is preliminary data.</text>
</comment>
<dbReference type="OrthoDB" id="10255000at2759"/>
<accession>A0A9Q0M2K5</accession>
<feature type="domain" description="Centrosomin N-terminal motif 1" evidence="4">
    <location>
        <begin position="44"/>
        <end position="116"/>
    </location>
</feature>
<reference evidence="5" key="1">
    <citation type="submission" date="2022-12" db="EMBL/GenBank/DDBJ databases">
        <title>Genome assemblies of Blomia tropicalis.</title>
        <authorList>
            <person name="Cui Y."/>
        </authorList>
    </citation>
    <scope>NUCLEOTIDE SEQUENCE</scope>
    <source>
        <tissue evidence="5">Adult mites</tissue>
    </source>
</reference>
<evidence type="ECO:0000313" key="5">
    <source>
        <dbReference type="EMBL" id="KAJ6217558.1"/>
    </source>
</evidence>
<evidence type="ECO:0000256" key="3">
    <source>
        <dbReference type="SAM" id="Coils"/>
    </source>
</evidence>
<comment type="subcellular location">
    <subcellularLocation>
        <location evidence="1">Cytoplasm</location>
    </subcellularLocation>
</comment>
<dbReference type="Gene3D" id="1.20.5.490">
    <property type="entry name" value="Single helix bin"/>
    <property type="match status" value="1"/>
</dbReference>
<name>A0A9Q0M2K5_BLOTA</name>
<organism evidence="5 6">
    <name type="scientific">Blomia tropicalis</name>
    <name type="common">Mite</name>
    <dbReference type="NCBI Taxonomy" id="40697"/>
    <lineage>
        <taxon>Eukaryota</taxon>
        <taxon>Metazoa</taxon>
        <taxon>Ecdysozoa</taxon>
        <taxon>Arthropoda</taxon>
        <taxon>Chelicerata</taxon>
        <taxon>Arachnida</taxon>
        <taxon>Acari</taxon>
        <taxon>Acariformes</taxon>
        <taxon>Sarcoptiformes</taxon>
        <taxon>Astigmata</taxon>
        <taxon>Glycyphagoidea</taxon>
        <taxon>Echimyopodidae</taxon>
        <taxon>Blomia</taxon>
    </lineage>
</organism>
<keyword evidence="2" id="KW-0963">Cytoplasm</keyword>
<evidence type="ECO:0000256" key="2">
    <source>
        <dbReference type="ARBA" id="ARBA00022490"/>
    </source>
</evidence>
<protein>
    <recommendedName>
        <fullName evidence="4">Centrosomin N-terminal motif 1 domain-containing protein</fullName>
    </recommendedName>
</protein>
<dbReference type="AlphaFoldDB" id="A0A9Q0M2K5"/>
<gene>
    <name evidence="5" type="ORF">RDWZM_008715</name>
</gene>
<dbReference type="OMA" id="ERKLAYW"/>
<evidence type="ECO:0000259" key="4">
    <source>
        <dbReference type="Pfam" id="PF07989"/>
    </source>
</evidence>
<keyword evidence="6" id="KW-1185">Reference proteome</keyword>
<dbReference type="GO" id="GO:0005815">
    <property type="term" value="C:microtubule organizing center"/>
    <property type="evidence" value="ECO:0007669"/>
    <property type="project" value="InterPro"/>
</dbReference>
<keyword evidence="3" id="KW-0175">Coiled coil</keyword>
<evidence type="ECO:0000256" key="1">
    <source>
        <dbReference type="ARBA" id="ARBA00004496"/>
    </source>
</evidence>
<dbReference type="InterPro" id="IPR012943">
    <property type="entry name" value="Cnn_1N"/>
</dbReference>
<dbReference type="EMBL" id="JAPWDV010000003">
    <property type="protein sequence ID" value="KAJ6217558.1"/>
    <property type="molecule type" value="Genomic_DNA"/>
</dbReference>
<dbReference type="Proteomes" id="UP001142055">
    <property type="component" value="Chromosome 3"/>
</dbReference>
<dbReference type="GO" id="GO:0005737">
    <property type="term" value="C:cytoplasm"/>
    <property type="evidence" value="ECO:0007669"/>
    <property type="project" value="UniProtKB-SubCell"/>
</dbReference>
<proteinExistence type="predicted"/>
<evidence type="ECO:0000313" key="6">
    <source>
        <dbReference type="Proteomes" id="UP001142055"/>
    </source>
</evidence>